<name>A4WSF9_CERS5</name>
<dbReference type="InterPro" id="IPR027417">
    <property type="entry name" value="P-loop_NTPase"/>
</dbReference>
<accession>A4WSF9</accession>
<dbReference type="HOGENOM" id="CLU_063451_0_1_5"/>
<dbReference type="InterPro" id="IPR049945">
    <property type="entry name" value="AAA_22"/>
</dbReference>
<gene>
    <name evidence="2" type="ordered locus">Rsph17025_1427</name>
</gene>
<evidence type="ECO:0000259" key="1">
    <source>
        <dbReference type="Pfam" id="PF13401"/>
    </source>
</evidence>
<dbReference type="eggNOG" id="COG2842">
    <property type="taxonomic scope" value="Bacteria"/>
</dbReference>
<protein>
    <recommendedName>
        <fullName evidence="1">ORC1/DEAH AAA+ ATPase domain-containing protein</fullName>
    </recommendedName>
</protein>
<evidence type="ECO:0000313" key="2">
    <source>
        <dbReference type="EMBL" id="ABP70323.1"/>
    </source>
</evidence>
<dbReference type="Pfam" id="PF13401">
    <property type="entry name" value="AAA_22"/>
    <property type="match status" value="1"/>
</dbReference>
<reference evidence="2" key="1">
    <citation type="submission" date="2007-04" db="EMBL/GenBank/DDBJ databases">
        <title>Complete sequence of chromosome of Rhodobacter sphaeroides ATCC 17025.</title>
        <authorList>
            <consortium name="US DOE Joint Genome Institute"/>
            <person name="Copeland A."/>
            <person name="Lucas S."/>
            <person name="Lapidus A."/>
            <person name="Barry K."/>
            <person name="Detter J.C."/>
            <person name="Glavina del Rio T."/>
            <person name="Hammon N."/>
            <person name="Israni S."/>
            <person name="Dalin E."/>
            <person name="Tice H."/>
            <person name="Pitluck S."/>
            <person name="Chertkov O."/>
            <person name="Brettin T."/>
            <person name="Bruce D."/>
            <person name="Han C."/>
            <person name="Schmutz J."/>
            <person name="Larimer F."/>
            <person name="Land M."/>
            <person name="Hauser L."/>
            <person name="Kyrpides N."/>
            <person name="Kim E."/>
            <person name="Richardson P."/>
            <person name="Mackenzie C."/>
            <person name="Choudhary M."/>
            <person name="Donohue T.J."/>
            <person name="Kaplan S."/>
        </authorList>
    </citation>
    <scope>NUCLEOTIDE SEQUENCE [LARGE SCALE GENOMIC DNA]</scope>
    <source>
        <strain evidence="2">ATCC 17025</strain>
    </source>
</reference>
<dbReference type="AlphaFoldDB" id="A4WSF9"/>
<dbReference type="KEGG" id="rsq:Rsph17025_1427"/>
<sequence length="345" mass="39118">MTHKTETETEGLKCEEEEGFVDRTVVDARKPLKKLFYQFPRAKELRSQFKWVVNDYYTKAAIGGRFEARGILLTGPSRLGKSDESDRLISEFNTRGELMPDGRPARIVRCELSRKISWKELGVTTADAIGYPVDGRRNQSYIWRMVLEQAKRQGVIGIAYDECQHVFTEDGNKTNRIFLDSFKTLLKDSGWPLILILSGVPELAAHVHQEPQLRHLLRPVHFKPIDLDGERDANGVSRDMDELNRLAYTYAEAAGLCFDGLSNGDFFGRLSHACAGRWGLVIELVIDACVICKCSGATDLTIDHFVQAFAEASRMPRDFSPFTAPDYQDCFDQDKLLEILRRSDS</sequence>
<dbReference type="GO" id="GO:0016887">
    <property type="term" value="F:ATP hydrolysis activity"/>
    <property type="evidence" value="ECO:0007669"/>
    <property type="project" value="InterPro"/>
</dbReference>
<dbReference type="STRING" id="349102.Rsph17025_1427"/>
<proteinExistence type="predicted"/>
<organism evidence="2">
    <name type="scientific">Cereibacter sphaeroides (strain ATCC 17025 / ATH 2.4.3)</name>
    <name type="common">Rhodobacter sphaeroides</name>
    <dbReference type="NCBI Taxonomy" id="349102"/>
    <lineage>
        <taxon>Bacteria</taxon>
        <taxon>Pseudomonadati</taxon>
        <taxon>Pseudomonadota</taxon>
        <taxon>Alphaproteobacteria</taxon>
        <taxon>Rhodobacterales</taxon>
        <taxon>Paracoccaceae</taxon>
        <taxon>Cereibacter</taxon>
    </lineage>
</organism>
<dbReference type="Gene3D" id="3.40.50.300">
    <property type="entry name" value="P-loop containing nucleotide triphosphate hydrolases"/>
    <property type="match status" value="1"/>
</dbReference>
<dbReference type="EMBL" id="CP000661">
    <property type="protein sequence ID" value="ABP70323.1"/>
    <property type="molecule type" value="Genomic_DNA"/>
</dbReference>
<feature type="domain" description="ORC1/DEAH AAA+ ATPase" evidence="1">
    <location>
        <begin position="67"/>
        <end position="204"/>
    </location>
</feature>
<dbReference type="BioCyc" id="RSPH349102:G1G8M-1469-MONOMER"/>